<dbReference type="SUPFAM" id="SSF52129">
    <property type="entry name" value="Caspase-like"/>
    <property type="match status" value="1"/>
</dbReference>
<feature type="domain" description="Caspase family p20" evidence="5">
    <location>
        <begin position="24"/>
        <end position="156"/>
    </location>
</feature>
<dbReference type="Gene3D" id="3.40.50.1460">
    <property type="match status" value="1"/>
</dbReference>
<comment type="caution">
    <text evidence="6">The sequence shown here is derived from an EMBL/GenBank/DDBJ whole genome shotgun (WGS) entry which is preliminary data.</text>
</comment>
<dbReference type="Gene3D" id="3.30.70.1470">
    <property type="entry name" value="Caspase-like"/>
    <property type="match status" value="1"/>
</dbReference>
<dbReference type="InterPro" id="IPR001309">
    <property type="entry name" value="Pept_C14_p20"/>
</dbReference>
<feature type="domain" description="Caspase family p10" evidence="4">
    <location>
        <begin position="241"/>
        <end position="330"/>
    </location>
</feature>
<evidence type="ECO:0000313" key="7">
    <source>
        <dbReference type="Proteomes" id="UP001497497"/>
    </source>
</evidence>
<dbReference type="GO" id="GO:0004197">
    <property type="term" value="F:cysteine-type endopeptidase activity"/>
    <property type="evidence" value="ECO:0007669"/>
    <property type="project" value="InterPro"/>
</dbReference>
<dbReference type="AlphaFoldDB" id="A0AAV2H683"/>
<evidence type="ECO:0000256" key="2">
    <source>
        <dbReference type="RuleBase" id="RU003971"/>
    </source>
</evidence>
<organism evidence="6 7">
    <name type="scientific">Lymnaea stagnalis</name>
    <name type="common">Great pond snail</name>
    <name type="synonym">Helix stagnalis</name>
    <dbReference type="NCBI Taxonomy" id="6523"/>
    <lineage>
        <taxon>Eukaryota</taxon>
        <taxon>Metazoa</taxon>
        <taxon>Spiralia</taxon>
        <taxon>Lophotrochozoa</taxon>
        <taxon>Mollusca</taxon>
        <taxon>Gastropoda</taxon>
        <taxon>Heterobranchia</taxon>
        <taxon>Euthyneura</taxon>
        <taxon>Panpulmonata</taxon>
        <taxon>Hygrophila</taxon>
        <taxon>Lymnaeoidea</taxon>
        <taxon>Lymnaeidae</taxon>
        <taxon>Lymnaea</taxon>
    </lineage>
</organism>
<dbReference type="PANTHER" id="PTHR22576">
    <property type="entry name" value="MUCOSA ASSOCIATED LYMPHOID TISSUE LYMPHOMA TRANSLOCATION PROTEIN 1/PARACASPASE"/>
    <property type="match status" value="1"/>
</dbReference>
<dbReference type="InterPro" id="IPR029030">
    <property type="entry name" value="Caspase-like_dom_sf"/>
</dbReference>
<feature type="region of interest" description="Disordered" evidence="3">
    <location>
        <begin position="190"/>
        <end position="213"/>
    </location>
</feature>
<dbReference type="GO" id="GO:0006508">
    <property type="term" value="P:proteolysis"/>
    <property type="evidence" value="ECO:0007669"/>
    <property type="project" value="InterPro"/>
</dbReference>
<dbReference type="SMART" id="SM00115">
    <property type="entry name" value="CASc"/>
    <property type="match status" value="1"/>
</dbReference>
<proteinExistence type="inferred from homology"/>
<gene>
    <name evidence="6" type="ORF">GSLYS_00003352001</name>
</gene>
<reference evidence="6 7" key="1">
    <citation type="submission" date="2024-04" db="EMBL/GenBank/DDBJ databases">
        <authorList>
            <consortium name="Genoscope - CEA"/>
            <person name="William W."/>
        </authorList>
    </citation>
    <scope>NUCLEOTIDE SEQUENCE [LARGE SCALE GENOMIC DNA]</scope>
</reference>
<dbReference type="InterPro" id="IPR015917">
    <property type="entry name" value="Pept_C14A"/>
</dbReference>
<name>A0AAV2H683_LYMST</name>
<dbReference type="PROSITE" id="PS50208">
    <property type="entry name" value="CASPASE_P20"/>
    <property type="match status" value="1"/>
</dbReference>
<dbReference type="PROSITE" id="PS50207">
    <property type="entry name" value="CASPASE_P10"/>
    <property type="match status" value="1"/>
</dbReference>
<dbReference type="InterPro" id="IPR052039">
    <property type="entry name" value="Caspase-related_regulators"/>
</dbReference>
<dbReference type="PRINTS" id="PR00376">
    <property type="entry name" value="IL1BCENZYME"/>
</dbReference>
<dbReference type="InterPro" id="IPR011600">
    <property type="entry name" value="Pept_C14_caspase"/>
</dbReference>
<protein>
    <submittedName>
        <fullName evidence="6">Uncharacterized protein</fullName>
    </submittedName>
</protein>
<sequence>MACSISAGFLETNDQMCYKFSHSRRGIAVIIVNNRTGNENIRQGSEKDTTFLQQIFNHYGFEIRTFCNMKSKELLSGLLRISREDHSENDCFAMAISTHGMESYGCGTNGTREDVIETQDELIPVRFLLKLFTDDKCPSLQGKPRLVFIQACRGQELDNGLTITCTSPKADLEAAGDALMDAVLLKERLNPGQDDTDAPPHSHDTDGPNSNRLYDAEESISASDTTDGKKSLSDIYIAPAPCYEHFLVMYATPPGYFAFRNKADGSWFIRILADVLLRSDGRQSLTRELTRVIRRVAHDMQSYNTNPRYDAKKQSPVIYSKLIKEIYLTPKNGELPRDSTS</sequence>
<accession>A0AAV2H683</accession>
<evidence type="ECO:0000256" key="1">
    <source>
        <dbReference type="ARBA" id="ARBA00010134"/>
    </source>
</evidence>
<evidence type="ECO:0000259" key="5">
    <source>
        <dbReference type="PROSITE" id="PS50208"/>
    </source>
</evidence>
<evidence type="ECO:0000259" key="4">
    <source>
        <dbReference type="PROSITE" id="PS50207"/>
    </source>
</evidence>
<comment type="similarity">
    <text evidence="1 2">Belongs to the peptidase C14A family.</text>
</comment>
<evidence type="ECO:0000313" key="6">
    <source>
        <dbReference type="EMBL" id="CAL1529197.1"/>
    </source>
</evidence>
<dbReference type="InterPro" id="IPR002138">
    <property type="entry name" value="Pept_C14_p10"/>
</dbReference>
<evidence type="ECO:0000256" key="3">
    <source>
        <dbReference type="SAM" id="MobiDB-lite"/>
    </source>
</evidence>
<dbReference type="EMBL" id="CAXITT010000044">
    <property type="protein sequence ID" value="CAL1529197.1"/>
    <property type="molecule type" value="Genomic_DNA"/>
</dbReference>
<dbReference type="PANTHER" id="PTHR22576:SF41">
    <property type="entry name" value="CASPASE 14, APOPTOSIS-RELATED CYSTEINE PEPTIDASE"/>
    <property type="match status" value="1"/>
</dbReference>
<keyword evidence="7" id="KW-1185">Reference proteome</keyword>
<dbReference type="Proteomes" id="UP001497497">
    <property type="component" value="Unassembled WGS sequence"/>
</dbReference>
<dbReference type="Pfam" id="PF00656">
    <property type="entry name" value="Peptidase_C14"/>
    <property type="match status" value="1"/>
</dbReference>